<sequence>RRSARSSDAGRERRGGRENRSDAASSDRPRRPRNRKRTRGGKPIPPAED</sequence>
<feature type="non-terminal residue" evidence="2">
    <location>
        <position position="1"/>
    </location>
</feature>
<dbReference type="EMBL" id="AKFT01000147">
    <property type="protein sequence ID" value="EJF42265.1"/>
    <property type="molecule type" value="Genomic_DNA"/>
</dbReference>
<reference evidence="2 3" key="1">
    <citation type="submission" date="2012-05" db="EMBL/GenBank/DDBJ databases">
        <authorList>
            <person name="Harkins D.M."/>
            <person name="Madupu R."/>
            <person name="Durkin A.S."/>
            <person name="Torralba M."/>
            <person name="Methe B."/>
            <person name="Sutton G.G."/>
            <person name="Nelson K.E."/>
        </authorList>
    </citation>
    <scope>NUCLEOTIDE SEQUENCE [LARGE SCALE GENOMIC DNA]</scope>
    <source>
        <strain evidence="2 3">F0489</strain>
    </source>
</reference>
<gene>
    <name evidence="2" type="ORF">HMPREF1318_2962</name>
</gene>
<name>J1H9E2_9ACTO</name>
<proteinExistence type="predicted"/>
<feature type="compositionally biased region" description="Basic and acidic residues" evidence="1">
    <location>
        <begin position="8"/>
        <end position="29"/>
    </location>
</feature>
<protein>
    <submittedName>
        <fullName evidence="2">Uncharacterized protein</fullName>
    </submittedName>
</protein>
<dbReference type="Proteomes" id="UP000002941">
    <property type="component" value="Unassembled WGS sequence"/>
</dbReference>
<dbReference type="AlphaFoldDB" id="J1H9E2"/>
<evidence type="ECO:0000313" key="2">
    <source>
        <dbReference type="EMBL" id="EJF42265.1"/>
    </source>
</evidence>
<feature type="compositionally biased region" description="Basic residues" evidence="1">
    <location>
        <begin position="30"/>
        <end position="40"/>
    </location>
</feature>
<evidence type="ECO:0000313" key="3">
    <source>
        <dbReference type="Proteomes" id="UP000002941"/>
    </source>
</evidence>
<comment type="caution">
    <text evidence="2">The sequence shown here is derived from an EMBL/GenBank/DDBJ whole genome shotgun (WGS) entry which is preliminary data.</text>
</comment>
<evidence type="ECO:0000256" key="1">
    <source>
        <dbReference type="SAM" id="MobiDB-lite"/>
    </source>
</evidence>
<feature type="region of interest" description="Disordered" evidence="1">
    <location>
        <begin position="1"/>
        <end position="49"/>
    </location>
</feature>
<keyword evidence="3" id="KW-1185">Reference proteome</keyword>
<accession>J1H9E2</accession>
<organism evidence="2 3">
    <name type="scientific">Actinomyces massiliensis F0489</name>
    <dbReference type="NCBI Taxonomy" id="1125718"/>
    <lineage>
        <taxon>Bacteria</taxon>
        <taxon>Bacillati</taxon>
        <taxon>Actinomycetota</taxon>
        <taxon>Actinomycetes</taxon>
        <taxon>Actinomycetales</taxon>
        <taxon>Actinomycetaceae</taxon>
        <taxon>Actinomyces</taxon>
    </lineage>
</organism>